<reference evidence="2 3" key="1">
    <citation type="submission" date="2016-10" db="EMBL/GenBank/DDBJ databases">
        <authorList>
            <person name="Varghese N."/>
            <person name="Submissions S."/>
        </authorList>
    </citation>
    <scope>NUCLEOTIDE SEQUENCE [LARGE SCALE GENOMIC DNA]</scope>
    <source>
        <strain evidence="2 3">DSM 29073</strain>
    </source>
</reference>
<name>A0A8G2F500_9BACT</name>
<dbReference type="AlphaFoldDB" id="A0A8G2F500"/>
<comment type="caution">
    <text evidence="2">The sequence shown here is derived from an EMBL/GenBank/DDBJ whole genome shotgun (WGS) entry which is preliminary data.</text>
</comment>
<dbReference type="EMBL" id="FNVS01000014">
    <property type="protein sequence ID" value="SEG09344.1"/>
    <property type="molecule type" value="Genomic_DNA"/>
</dbReference>
<proteinExistence type="predicted"/>
<keyword evidence="3" id="KW-1185">Reference proteome</keyword>
<gene>
    <name evidence="2" type="ORF">SAMN05444001_114118</name>
</gene>
<feature type="signal peptide" evidence="1">
    <location>
        <begin position="1"/>
        <end position="23"/>
    </location>
</feature>
<evidence type="ECO:0000313" key="3">
    <source>
        <dbReference type="Proteomes" id="UP000236725"/>
    </source>
</evidence>
<sequence>MKYIREFTIVLIMSIGLCLNINAQSVNSSVRYQRGYVKKDGTYVQGHYKMRSNKTNYDNYSTQSNVNPYTKKYGERAKDYSKDAYNYGQGKTIHTGPKGGQYYTNSKKFMSLKEKSKCL</sequence>
<dbReference type="RefSeq" id="WP_103983894.1">
    <property type="nucleotide sequence ID" value="NZ_FNVS01000014.1"/>
</dbReference>
<feature type="chain" id="PRO_5034722432" evidence="1">
    <location>
        <begin position="24"/>
        <end position="119"/>
    </location>
</feature>
<protein>
    <submittedName>
        <fullName evidence="2">Uncharacterized protein</fullName>
    </submittedName>
</protein>
<keyword evidence="1" id="KW-0732">Signal</keyword>
<dbReference type="Proteomes" id="UP000236725">
    <property type="component" value="Unassembled WGS sequence"/>
</dbReference>
<organism evidence="2 3">
    <name type="scientific">Parabacteroides chinchillae</name>
    <dbReference type="NCBI Taxonomy" id="871327"/>
    <lineage>
        <taxon>Bacteria</taxon>
        <taxon>Pseudomonadati</taxon>
        <taxon>Bacteroidota</taxon>
        <taxon>Bacteroidia</taxon>
        <taxon>Bacteroidales</taxon>
        <taxon>Tannerellaceae</taxon>
        <taxon>Parabacteroides</taxon>
    </lineage>
</organism>
<accession>A0A8G2F500</accession>
<evidence type="ECO:0000256" key="1">
    <source>
        <dbReference type="SAM" id="SignalP"/>
    </source>
</evidence>
<evidence type="ECO:0000313" key="2">
    <source>
        <dbReference type="EMBL" id="SEG09344.1"/>
    </source>
</evidence>